<evidence type="ECO:0008006" key="3">
    <source>
        <dbReference type="Google" id="ProtNLM"/>
    </source>
</evidence>
<evidence type="ECO:0000313" key="1">
    <source>
        <dbReference type="EMBL" id="VVN10792.1"/>
    </source>
</evidence>
<dbReference type="EMBL" id="CABVHB010000032">
    <property type="protein sequence ID" value="VVN10792.1"/>
    <property type="molecule type" value="Genomic_DNA"/>
</dbReference>
<protein>
    <recommendedName>
        <fullName evidence="3">DUF2059 domain-containing protein</fullName>
    </recommendedName>
</protein>
<evidence type="ECO:0000313" key="2">
    <source>
        <dbReference type="Proteomes" id="UP000344274"/>
    </source>
</evidence>
<dbReference type="AlphaFoldDB" id="A0A5E6UYI1"/>
<accession>A0A5E6UYI1</accession>
<sequence>MERISSNAIVFTVLVALSNTVSAETRSHKDARTFVAQAQIGSNLSTLALLAAKRTITYAMIVTKLGSADASSAVSDEINALLPQYQPKWDENLAAAYEKSFSQEELSSLVSEGRASKYAGKVKEQQSEIGRDMQSSSEPILIALVTEALKVTLSKYIPK</sequence>
<dbReference type="Proteomes" id="UP000344274">
    <property type="component" value="Unassembled WGS sequence"/>
</dbReference>
<dbReference type="RefSeq" id="WP_154862230.1">
    <property type="nucleotide sequence ID" value="NZ_CABVHB010000032.1"/>
</dbReference>
<reference evidence="1 2" key="1">
    <citation type="submission" date="2019-09" db="EMBL/GenBank/DDBJ databases">
        <authorList>
            <person name="Chandra G."/>
            <person name="Truman W A."/>
        </authorList>
    </citation>
    <scope>NUCLEOTIDE SEQUENCE [LARGE SCALE GENOMIC DNA]</scope>
    <source>
        <strain evidence="1">PS673</strain>
    </source>
</reference>
<proteinExistence type="predicted"/>
<organism evidence="1 2">
    <name type="scientific">Pseudomonas fluorescens</name>
    <dbReference type="NCBI Taxonomy" id="294"/>
    <lineage>
        <taxon>Bacteria</taxon>
        <taxon>Pseudomonadati</taxon>
        <taxon>Pseudomonadota</taxon>
        <taxon>Gammaproteobacteria</taxon>
        <taxon>Pseudomonadales</taxon>
        <taxon>Pseudomonadaceae</taxon>
        <taxon>Pseudomonas</taxon>
    </lineage>
</organism>
<name>A0A5E6UYI1_PSEFL</name>
<gene>
    <name evidence="1" type="ORF">PS673_03788</name>
</gene>